<dbReference type="InterPro" id="IPR000086">
    <property type="entry name" value="NUDIX_hydrolase_dom"/>
</dbReference>
<dbReference type="EMBL" id="MHQS01000014">
    <property type="protein sequence ID" value="OHA08568.1"/>
    <property type="molecule type" value="Genomic_DNA"/>
</dbReference>
<comment type="caution">
    <text evidence="4">The sequence shown here is derived from an EMBL/GenBank/DDBJ whole genome shotgun (WGS) entry which is preliminary data.</text>
</comment>
<organism evidence="4 5">
    <name type="scientific">Candidatus Sungbacteria bacterium RIFCSPLOWO2_01_FULL_59_16</name>
    <dbReference type="NCBI Taxonomy" id="1802280"/>
    <lineage>
        <taxon>Bacteria</taxon>
        <taxon>Candidatus Sungiibacteriota</taxon>
    </lineage>
</organism>
<keyword evidence="2" id="KW-0378">Hydrolase</keyword>
<feature type="domain" description="Nudix hydrolase" evidence="3">
    <location>
        <begin position="42"/>
        <end position="179"/>
    </location>
</feature>
<dbReference type="GO" id="GO:0019693">
    <property type="term" value="P:ribose phosphate metabolic process"/>
    <property type="evidence" value="ECO:0007669"/>
    <property type="project" value="TreeGrafter"/>
</dbReference>
<dbReference type="PANTHER" id="PTHR11839:SF18">
    <property type="entry name" value="NUDIX HYDROLASE DOMAIN-CONTAINING PROTEIN"/>
    <property type="match status" value="1"/>
</dbReference>
<dbReference type="SUPFAM" id="SSF55811">
    <property type="entry name" value="Nudix"/>
    <property type="match status" value="1"/>
</dbReference>
<dbReference type="STRING" id="1802280.A3B37_01720"/>
<accession>A0A1G2LAD0</accession>
<dbReference type="AlphaFoldDB" id="A0A1G2LAD0"/>
<dbReference type="Pfam" id="PF00293">
    <property type="entry name" value="NUDIX"/>
    <property type="match status" value="1"/>
</dbReference>
<dbReference type="Proteomes" id="UP000176705">
    <property type="component" value="Unassembled WGS sequence"/>
</dbReference>
<evidence type="ECO:0000256" key="2">
    <source>
        <dbReference type="ARBA" id="ARBA00022801"/>
    </source>
</evidence>
<dbReference type="PANTHER" id="PTHR11839">
    <property type="entry name" value="UDP/ADP-SUGAR PYROPHOSPHATASE"/>
    <property type="match status" value="1"/>
</dbReference>
<comment type="cofactor">
    <cofactor evidence="1">
        <name>Mg(2+)</name>
        <dbReference type="ChEBI" id="CHEBI:18420"/>
    </cofactor>
</comment>
<name>A0A1G2LAD0_9BACT</name>
<dbReference type="InterPro" id="IPR015797">
    <property type="entry name" value="NUDIX_hydrolase-like_dom_sf"/>
</dbReference>
<dbReference type="Gene3D" id="3.90.79.10">
    <property type="entry name" value="Nucleoside Triphosphate Pyrophosphohydrolase"/>
    <property type="match status" value="1"/>
</dbReference>
<dbReference type="GO" id="GO:0006753">
    <property type="term" value="P:nucleoside phosphate metabolic process"/>
    <property type="evidence" value="ECO:0007669"/>
    <property type="project" value="TreeGrafter"/>
</dbReference>
<reference evidence="4 5" key="1">
    <citation type="journal article" date="2016" name="Nat. Commun.">
        <title>Thousands of microbial genomes shed light on interconnected biogeochemical processes in an aquifer system.</title>
        <authorList>
            <person name="Anantharaman K."/>
            <person name="Brown C.T."/>
            <person name="Hug L.A."/>
            <person name="Sharon I."/>
            <person name="Castelle C.J."/>
            <person name="Probst A.J."/>
            <person name="Thomas B.C."/>
            <person name="Singh A."/>
            <person name="Wilkins M.J."/>
            <person name="Karaoz U."/>
            <person name="Brodie E.L."/>
            <person name="Williams K.H."/>
            <person name="Hubbard S.S."/>
            <person name="Banfield J.F."/>
        </authorList>
    </citation>
    <scope>NUCLEOTIDE SEQUENCE [LARGE SCALE GENOMIC DNA]</scope>
</reference>
<evidence type="ECO:0000259" key="3">
    <source>
        <dbReference type="PROSITE" id="PS51462"/>
    </source>
</evidence>
<dbReference type="CDD" id="cd03424">
    <property type="entry name" value="NUDIX_ADPRase_Nudt5_UGPPase_Nudt14"/>
    <property type="match status" value="1"/>
</dbReference>
<dbReference type="GO" id="GO:0016787">
    <property type="term" value="F:hydrolase activity"/>
    <property type="evidence" value="ECO:0007669"/>
    <property type="project" value="UniProtKB-KW"/>
</dbReference>
<protein>
    <recommendedName>
        <fullName evidence="3">Nudix hydrolase domain-containing protein</fullName>
    </recommendedName>
</protein>
<dbReference type="PROSITE" id="PS51462">
    <property type="entry name" value="NUDIX"/>
    <property type="match status" value="1"/>
</dbReference>
<sequence length="188" mass="21026">MQKWPECVREVVIRESYGRAAVMRDFIAPDGAKFDDYLLWVARKRATIVLPVSTDGEVIYVKQYRFGVKEPVIEIPGGNPKGQQTPEDVAYAEVEEETGYVPGGLVRLPQKKFLFEPATYDAFYHGFVALGCTPTGKQKPDRTEFLEVCRAPAAKWWEMILGGEVEDDKTIAVSAVALPILGVKLEFP</sequence>
<gene>
    <name evidence="4" type="ORF">A3B37_01720</name>
</gene>
<proteinExistence type="predicted"/>
<evidence type="ECO:0000256" key="1">
    <source>
        <dbReference type="ARBA" id="ARBA00001946"/>
    </source>
</evidence>
<evidence type="ECO:0000313" key="4">
    <source>
        <dbReference type="EMBL" id="OHA08568.1"/>
    </source>
</evidence>
<evidence type="ECO:0000313" key="5">
    <source>
        <dbReference type="Proteomes" id="UP000176705"/>
    </source>
</evidence>